<evidence type="ECO:0000313" key="1">
    <source>
        <dbReference type="EMBL" id="KFH46708.1"/>
    </source>
</evidence>
<dbReference type="HOGENOM" id="CLU_2385625_0_0_1"/>
<dbReference type="Proteomes" id="UP000029964">
    <property type="component" value="Unassembled WGS sequence"/>
</dbReference>
<proteinExistence type="predicted"/>
<reference evidence="2" key="1">
    <citation type="journal article" date="2014" name="Genome Announc.">
        <title>Genome sequence and annotation of Acremonium chrysogenum, producer of the beta-lactam antibiotic cephalosporin C.</title>
        <authorList>
            <person name="Terfehr D."/>
            <person name="Dahlmann T.A."/>
            <person name="Specht T."/>
            <person name="Zadra I."/>
            <person name="Kuernsteiner H."/>
            <person name="Kueck U."/>
        </authorList>
    </citation>
    <scope>NUCLEOTIDE SEQUENCE [LARGE SCALE GENOMIC DNA]</scope>
    <source>
        <strain evidence="2">ATCC 11550 / CBS 779.69 / DSM 880 / IAM 14645 / JCM 23072 / IMI 49137</strain>
    </source>
</reference>
<gene>
    <name evidence="1" type="ORF">ACRE_024430</name>
</gene>
<dbReference type="AlphaFoldDB" id="A0A086TBH6"/>
<keyword evidence="2" id="KW-1185">Reference proteome</keyword>
<evidence type="ECO:0000313" key="2">
    <source>
        <dbReference type="Proteomes" id="UP000029964"/>
    </source>
</evidence>
<dbReference type="OrthoDB" id="4519212at2759"/>
<name>A0A086TBH6_HAPC1</name>
<protein>
    <submittedName>
        <fullName evidence="1">Uncharacterized protein</fullName>
    </submittedName>
</protein>
<sequence>MTGETSPPVQGPISLAAPFIGAASLSHVELAARARVRRLQTTPPAHGRVALRSPRQRVYRNVNDPSIDARILVQQELRIYRILHSGPLSSCLSR</sequence>
<comment type="caution">
    <text evidence="1">The sequence shown here is derived from an EMBL/GenBank/DDBJ whole genome shotgun (WGS) entry which is preliminary data.</text>
</comment>
<organism evidence="1 2">
    <name type="scientific">Hapsidospora chrysogenum (strain ATCC 11550 / CBS 779.69 / DSM 880 / IAM 14645 / JCM 23072 / IMI 49137)</name>
    <name type="common">Acremonium chrysogenum</name>
    <dbReference type="NCBI Taxonomy" id="857340"/>
    <lineage>
        <taxon>Eukaryota</taxon>
        <taxon>Fungi</taxon>
        <taxon>Dikarya</taxon>
        <taxon>Ascomycota</taxon>
        <taxon>Pezizomycotina</taxon>
        <taxon>Sordariomycetes</taxon>
        <taxon>Hypocreomycetidae</taxon>
        <taxon>Hypocreales</taxon>
        <taxon>Bionectriaceae</taxon>
        <taxon>Hapsidospora</taxon>
    </lineage>
</organism>
<dbReference type="EMBL" id="JPKY01000016">
    <property type="protein sequence ID" value="KFH46708.1"/>
    <property type="molecule type" value="Genomic_DNA"/>
</dbReference>
<accession>A0A086TBH6</accession>